<accession>A0AA36MF44</accession>
<reference evidence="1" key="1">
    <citation type="submission" date="2023-07" db="EMBL/GenBank/DDBJ databases">
        <authorList>
            <consortium name="CYATHOMIX"/>
        </authorList>
    </citation>
    <scope>NUCLEOTIDE SEQUENCE</scope>
    <source>
        <strain evidence="1">N/A</strain>
    </source>
</reference>
<gene>
    <name evidence="1" type="ORF">CYNAS_LOCUS19591</name>
</gene>
<comment type="caution">
    <text evidence="1">The sequence shown here is derived from an EMBL/GenBank/DDBJ whole genome shotgun (WGS) entry which is preliminary data.</text>
</comment>
<keyword evidence="2" id="KW-1185">Reference proteome</keyword>
<organism evidence="1 2">
    <name type="scientific">Cylicocyclus nassatus</name>
    <name type="common">Nematode worm</name>
    <dbReference type="NCBI Taxonomy" id="53992"/>
    <lineage>
        <taxon>Eukaryota</taxon>
        <taxon>Metazoa</taxon>
        <taxon>Ecdysozoa</taxon>
        <taxon>Nematoda</taxon>
        <taxon>Chromadorea</taxon>
        <taxon>Rhabditida</taxon>
        <taxon>Rhabditina</taxon>
        <taxon>Rhabditomorpha</taxon>
        <taxon>Strongyloidea</taxon>
        <taxon>Strongylidae</taxon>
        <taxon>Cylicocyclus</taxon>
    </lineage>
</organism>
<name>A0AA36MF44_CYLNA</name>
<protein>
    <recommendedName>
        <fullName evidence="3">Peptidase aspartic putative domain-containing protein</fullName>
    </recommendedName>
</protein>
<dbReference type="AlphaFoldDB" id="A0AA36MF44"/>
<evidence type="ECO:0000313" key="1">
    <source>
        <dbReference type="EMBL" id="CAJ0607608.1"/>
    </source>
</evidence>
<dbReference type="Proteomes" id="UP001176961">
    <property type="component" value="Unassembled WGS sequence"/>
</dbReference>
<evidence type="ECO:0000313" key="2">
    <source>
        <dbReference type="Proteomes" id="UP001176961"/>
    </source>
</evidence>
<sequence>MDFTTLSFVRRQQIDFLKNKTVVAQEAPKGEISQTLDKTRWAATERKKHVTRKLCRKGNAPEDKNTTQDEIRFTQTAATSHPMEEPAYEEETDGHSRFMIVPTCILNNNSKTVEVVYVLLDSAADQSFVSATLVRRMQVQVQSETEITVTSSGGRAEKKKVDHANIKLFNNEGNGIDFDF</sequence>
<dbReference type="EMBL" id="CATQJL010000316">
    <property type="protein sequence ID" value="CAJ0607608.1"/>
    <property type="molecule type" value="Genomic_DNA"/>
</dbReference>
<proteinExistence type="predicted"/>
<evidence type="ECO:0008006" key="3">
    <source>
        <dbReference type="Google" id="ProtNLM"/>
    </source>
</evidence>